<proteinExistence type="inferred from homology"/>
<evidence type="ECO:0000256" key="3">
    <source>
        <dbReference type="ARBA" id="ARBA00022679"/>
    </source>
</evidence>
<evidence type="ECO:0000256" key="2">
    <source>
        <dbReference type="ARBA" id="ARBA00006706"/>
    </source>
</evidence>
<keyword evidence="5" id="KW-0460">Magnesium</keyword>
<sequence>MINELATENAAVEFLTYDDAVECVKQEVGRLLSASPKPIRNYTQHLTHSWGKFLRSHALLACAENREGQIHPNAVKFASAIEILHLATLVHDDVIDNADLRRGFVTLQKKFGKRTAVICGDYLFCLALEQASSISNKRDYVDFNIPDYMTRICLGELRQNQNNYNLDLSVASYLRIISGKTAALFEASFYAGAILCEEEKDSVEKYMRLGHLIGMIFQLTDDCIDFEAPLQLAKKPVQSDYEQGVITLPLIYALQNLTAFKQKAREEKVSREEINSAVTQTGGLDYTKAVSKKYYDKAFKIIRELSASDSKKERLMFILNKAHRGL</sequence>
<name>A0ABS7DRB0_9FIRM</name>
<dbReference type="RefSeq" id="WP_219966243.1">
    <property type="nucleotide sequence ID" value="NZ_JAGFNZ010000006.1"/>
</dbReference>
<keyword evidence="4" id="KW-0479">Metal-binding</keyword>
<evidence type="ECO:0000313" key="8">
    <source>
        <dbReference type="Proteomes" id="UP000719942"/>
    </source>
</evidence>
<keyword evidence="8" id="KW-1185">Reference proteome</keyword>
<comment type="similarity">
    <text evidence="2 6">Belongs to the FPP/GGPP synthase family.</text>
</comment>
<evidence type="ECO:0000256" key="5">
    <source>
        <dbReference type="ARBA" id="ARBA00022842"/>
    </source>
</evidence>
<dbReference type="CDD" id="cd00685">
    <property type="entry name" value="Trans_IPPS_HT"/>
    <property type="match status" value="1"/>
</dbReference>
<protein>
    <submittedName>
        <fullName evidence="7">Polyprenyl synthetase family protein</fullName>
    </submittedName>
</protein>
<reference evidence="7 8" key="1">
    <citation type="submission" date="2021-03" db="EMBL/GenBank/DDBJ databases">
        <title>Caproiciproducens sp. nov. isolated from feces of cow.</title>
        <authorList>
            <person name="Choi J.-Y."/>
        </authorList>
    </citation>
    <scope>NUCLEOTIDE SEQUENCE [LARGE SCALE GENOMIC DNA]</scope>
    <source>
        <strain evidence="7 8">AGMB10547</strain>
    </source>
</reference>
<evidence type="ECO:0000256" key="6">
    <source>
        <dbReference type="RuleBase" id="RU004466"/>
    </source>
</evidence>
<dbReference type="PROSITE" id="PS00723">
    <property type="entry name" value="POLYPRENYL_SYNTHASE_1"/>
    <property type="match status" value="1"/>
</dbReference>
<evidence type="ECO:0000256" key="4">
    <source>
        <dbReference type="ARBA" id="ARBA00022723"/>
    </source>
</evidence>
<accession>A0ABS7DRB0</accession>
<evidence type="ECO:0000256" key="1">
    <source>
        <dbReference type="ARBA" id="ARBA00001946"/>
    </source>
</evidence>
<dbReference type="PANTHER" id="PTHR12001:SF69">
    <property type="entry name" value="ALL TRANS-POLYPRENYL-DIPHOSPHATE SYNTHASE PDSS1"/>
    <property type="match status" value="1"/>
</dbReference>
<gene>
    <name evidence="7" type="ORF">J5W02_13545</name>
</gene>
<dbReference type="InterPro" id="IPR008949">
    <property type="entry name" value="Isoprenoid_synthase_dom_sf"/>
</dbReference>
<comment type="caution">
    <text evidence="7">The sequence shown here is derived from an EMBL/GenBank/DDBJ whole genome shotgun (WGS) entry which is preliminary data.</text>
</comment>
<dbReference type="SFLD" id="SFLDS00005">
    <property type="entry name" value="Isoprenoid_Synthase_Type_I"/>
    <property type="match status" value="1"/>
</dbReference>
<comment type="cofactor">
    <cofactor evidence="1">
        <name>Mg(2+)</name>
        <dbReference type="ChEBI" id="CHEBI:18420"/>
    </cofactor>
</comment>
<dbReference type="Pfam" id="PF00348">
    <property type="entry name" value="polyprenyl_synt"/>
    <property type="match status" value="1"/>
</dbReference>
<organism evidence="7 8">
    <name type="scientific">Caproiciproducens faecalis</name>
    <dbReference type="NCBI Taxonomy" id="2820301"/>
    <lineage>
        <taxon>Bacteria</taxon>
        <taxon>Bacillati</taxon>
        <taxon>Bacillota</taxon>
        <taxon>Clostridia</taxon>
        <taxon>Eubacteriales</taxon>
        <taxon>Acutalibacteraceae</taxon>
        <taxon>Caproiciproducens</taxon>
    </lineage>
</organism>
<keyword evidence="3 6" id="KW-0808">Transferase</keyword>
<dbReference type="PANTHER" id="PTHR12001">
    <property type="entry name" value="GERANYLGERANYL PYROPHOSPHATE SYNTHASE"/>
    <property type="match status" value="1"/>
</dbReference>
<dbReference type="InterPro" id="IPR000092">
    <property type="entry name" value="Polyprenyl_synt"/>
</dbReference>
<evidence type="ECO:0000313" key="7">
    <source>
        <dbReference type="EMBL" id="MBW7573834.1"/>
    </source>
</evidence>
<dbReference type="Gene3D" id="1.10.600.10">
    <property type="entry name" value="Farnesyl Diphosphate Synthase"/>
    <property type="match status" value="1"/>
</dbReference>
<dbReference type="InterPro" id="IPR033749">
    <property type="entry name" value="Polyprenyl_synt_CS"/>
</dbReference>
<dbReference type="Proteomes" id="UP000719942">
    <property type="component" value="Unassembled WGS sequence"/>
</dbReference>
<dbReference type="EMBL" id="JAGFNZ010000006">
    <property type="protein sequence ID" value="MBW7573834.1"/>
    <property type="molecule type" value="Genomic_DNA"/>
</dbReference>
<dbReference type="SUPFAM" id="SSF48576">
    <property type="entry name" value="Terpenoid synthases"/>
    <property type="match status" value="1"/>
</dbReference>